<dbReference type="RefSeq" id="YP_009004701.1">
    <property type="nucleotide sequence ID" value="NC_023555.1"/>
</dbReference>
<name>W0LM37_9CAUD</name>
<dbReference type="GeneID" id="18503345"/>
<accession>W0LM37</accession>
<dbReference type="EMBL" id="KF772234">
    <property type="protein sequence ID" value="AHG23524.1"/>
    <property type="molecule type" value="Genomic_DNA"/>
</dbReference>
<evidence type="ECO:0000313" key="1">
    <source>
        <dbReference type="EMBL" id="AHG23524.1"/>
    </source>
</evidence>
<sequence length="117" mass="13395">MIFDTLEDAIDYANTRRALSFGASHGARHYCVYLDTRENMHVASHVDLPYIKHFDRVIWSTRAEVGATGSRGRPRALTRRQEAELRRMRNDGLPYAKLGAYFGVTDMTAFRICNRGN</sequence>
<dbReference type="Proteomes" id="UP000019123">
    <property type="component" value="Segment"/>
</dbReference>
<protein>
    <submittedName>
        <fullName evidence="1">Uncharacterized protein</fullName>
    </submittedName>
</protein>
<gene>
    <name evidence="1" type="ORF">O197_54</name>
</gene>
<organism evidence="1 2">
    <name type="scientific">Edwardsiella phage eiAU-183</name>
    <dbReference type="NCBI Taxonomy" id="1391659"/>
    <lineage>
        <taxon>Viruses</taxon>
        <taxon>Duplodnaviria</taxon>
        <taxon>Heunggongvirae</taxon>
        <taxon>Uroviricota</taxon>
        <taxon>Caudoviricetes</taxon>
        <taxon>Eiauvirus</taxon>
        <taxon>Eiauvirus eiAU</taxon>
    </lineage>
</organism>
<dbReference type="KEGG" id="vg:18503345"/>
<reference evidence="1 2" key="1">
    <citation type="submission" date="2013-10" db="EMBL/GenBank/DDBJ databases">
        <title>Identification of broad host specificity determinant of Edwardsiella ictaluri specific bacteriophages.</title>
        <authorList>
            <person name="Hossain M.J."/>
            <person name="Carrias A."/>
            <person name="Terhune J.S."/>
            <person name="Liles M.R."/>
        </authorList>
    </citation>
    <scope>NUCLEOTIDE SEQUENCE [LARGE SCALE GENOMIC DNA]</scope>
</reference>
<evidence type="ECO:0000313" key="2">
    <source>
        <dbReference type="Proteomes" id="UP000019123"/>
    </source>
</evidence>
<proteinExistence type="predicted"/>